<feature type="region of interest" description="Disordered" evidence="1">
    <location>
        <begin position="1"/>
        <end position="30"/>
    </location>
</feature>
<name>K1JU60_9BURK</name>
<dbReference type="Proteomes" id="UP000005835">
    <property type="component" value="Unassembled WGS sequence"/>
</dbReference>
<dbReference type="GO" id="GO:0003677">
    <property type="term" value="F:DNA binding"/>
    <property type="evidence" value="ECO:0007669"/>
    <property type="project" value="InterPro"/>
</dbReference>
<comment type="caution">
    <text evidence="3">The sequence shown here is derived from an EMBL/GenBank/DDBJ whole genome shotgun (WGS) entry which is preliminary data.</text>
</comment>
<dbReference type="GO" id="GO:0006355">
    <property type="term" value="P:regulation of DNA-templated transcription"/>
    <property type="evidence" value="ECO:0007669"/>
    <property type="project" value="InterPro"/>
</dbReference>
<dbReference type="InterPro" id="IPR028978">
    <property type="entry name" value="Chorismate_lyase_/UTRA_dom_sf"/>
</dbReference>
<dbReference type="SUPFAM" id="SSF64288">
    <property type="entry name" value="Chorismate lyase-like"/>
    <property type="match status" value="1"/>
</dbReference>
<dbReference type="SMART" id="SM00866">
    <property type="entry name" value="UTRA"/>
    <property type="match status" value="1"/>
</dbReference>
<dbReference type="Gene3D" id="3.40.1410.10">
    <property type="entry name" value="Chorismate lyase-like"/>
    <property type="match status" value="1"/>
</dbReference>
<dbReference type="PATRIC" id="fig|742823.3.peg.1291"/>
<evidence type="ECO:0000259" key="2">
    <source>
        <dbReference type="SMART" id="SM00866"/>
    </source>
</evidence>
<dbReference type="HOGENOM" id="CLU_1539258_0_0_4"/>
<evidence type="ECO:0000256" key="1">
    <source>
        <dbReference type="SAM" id="MobiDB-lite"/>
    </source>
</evidence>
<feature type="compositionally biased region" description="Basic residues" evidence="1">
    <location>
        <begin position="1"/>
        <end position="18"/>
    </location>
</feature>
<feature type="domain" description="UbiC transcription regulator-associated" evidence="2">
    <location>
        <begin position="42"/>
        <end position="167"/>
    </location>
</feature>
<dbReference type="AlphaFoldDB" id="K1JU60"/>
<evidence type="ECO:0000313" key="4">
    <source>
        <dbReference type="Proteomes" id="UP000005835"/>
    </source>
</evidence>
<keyword evidence="4" id="KW-1185">Reference proteome</keyword>
<sequence length="174" mass="19795">MERVRAPGRARGRRRHQQARGLGTYKGTGNRNPFHIISGLDGRSRGTRKELVSISTVAAPDFVADAPGLPRKAPVILMERFAGLTPERFTKGFLEDDTLYKFYDREFGIGIIRQKCKVRFERVAADAARSLDLPEGLEMLRTDRVSYDITKEPVEYRINRGRIERTLVSFDVVI</sequence>
<evidence type="ECO:0000313" key="3">
    <source>
        <dbReference type="EMBL" id="EKB31202.1"/>
    </source>
</evidence>
<accession>K1JU60</accession>
<dbReference type="InterPro" id="IPR011663">
    <property type="entry name" value="UTRA"/>
</dbReference>
<proteinExistence type="predicted"/>
<protein>
    <recommendedName>
        <fullName evidence="2">UbiC transcription regulator-associated domain-containing protein</fullName>
    </recommendedName>
</protein>
<organism evidence="3 4">
    <name type="scientific">Sutterella wadsworthensis 2_1_59BFAA</name>
    <dbReference type="NCBI Taxonomy" id="742823"/>
    <lineage>
        <taxon>Bacteria</taxon>
        <taxon>Pseudomonadati</taxon>
        <taxon>Pseudomonadota</taxon>
        <taxon>Betaproteobacteria</taxon>
        <taxon>Burkholderiales</taxon>
        <taxon>Sutterellaceae</taxon>
        <taxon>Sutterella</taxon>
    </lineage>
</organism>
<dbReference type="EMBL" id="ADMG01000031">
    <property type="protein sequence ID" value="EKB31202.1"/>
    <property type="molecule type" value="Genomic_DNA"/>
</dbReference>
<dbReference type="RefSeq" id="WP_005435295.1">
    <property type="nucleotide sequence ID" value="NZ_JH815516.1"/>
</dbReference>
<dbReference type="Pfam" id="PF07702">
    <property type="entry name" value="UTRA"/>
    <property type="match status" value="1"/>
</dbReference>
<reference evidence="3 4" key="1">
    <citation type="submission" date="2012-05" db="EMBL/GenBank/DDBJ databases">
        <title>The Genome Sequence of Sutterella wadsworthensis 2_1_59BFAA.</title>
        <authorList>
            <consortium name="The Broad Institute Genome Sequencing Platform"/>
            <person name="Earl A."/>
            <person name="Ward D."/>
            <person name="Feldgarden M."/>
            <person name="Gevers D."/>
            <person name="Daigneault M."/>
            <person name="Strauss J."/>
            <person name="Allen-Vercoe E."/>
            <person name="Walker B."/>
            <person name="Young S.K."/>
            <person name="Zeng Q."/>
            <person name="Gargeya S."/>
            <person name="Fitzgerald M."/>
            <person name="Haas B."/>
            <person name="Abouelleil A."/>
            <person name="Alvarado L."/>
            <person name="Arachchi H.M."/>
            <person name="Berlin A.M."/>
            <person name="Chapman S.B."/>
            <person name="Goldberg J."/>
            <person name="Griggs A."/>
            <person name="Gujja S."/>
            <person name="Hansen M."/>
            <person name="Howarth C."/>
            <person name="Imamovic A."/>
            <person name="Larimer J."/>
            <person name="McCowen C."/>
            <person name="Montmayeur A."/>
            <person name="Murphy C."/>
            <person name="Neiman D."/>
            <person name="Pearson M."/>
            <person name="Priest M."/>
            <person name="Roberts A."/>
            <person name="Saif S."/>
            <person name="Shea T."/>
            <person name="Sisk P."/>
            <person name="Sykes S."/>
            <person name="Wortman J."/>
            <person name="Nusbaum C."/>
            <person name="Birren B."/>
        </authorList>
    </citation>
    <scope>NUCLEOTIDE SEQUENCE [LARGE SCALE GENOMIC DNA]</scope>
    <source>
        <strain evidence="3 4">2_1_59BFAA</strain>
    </source>
</reference>
<gene>
    <name evidence="3" type="ORF">HMPREF9465_01307</name>
</gene>